<keyword evidence="1" id="KW-1133">Transmembrane helix</keyword>
<feature type="transmembrane region" description="Helical" evidence="1">
    <location>
        <begin position="6"/>
        <end position="28"/>
    </location>
</feature>
<dbReference type="InterPro" id="IPR010364">
    <property type="entry name" value="Uncharacterised_IM_CreD"/>
</dbReference>
<proteinExistence type="predicted"/>
<accession>A0A4U9VR55</accession>
<reference evidence="2" key="1">
    <citation type="submission" date="2019-05" db="EMBL/GenBank/DDBJ databases">
        <authorList>
            <consortium name="Pathogen Informatics"/>
        </authorList>
    </citation>
    <scope>NUCLEOTIDE SEQUENCE [LARGE SCALE GENOMIC DNA]</scope>
    <source>
        <strain evidence="2">NCTC12965</strain>
    </source>
</reference>
<organism evidence="2">
    <name type="scientific">Serratia fonticola</name>
    <dbReference type="NCBI Taxonomy" id="47917"/>
    <lineage>
        <taxon>Bacteria</taxon>
        <taxon>Pseudomonadati</taxon>
        <taxon>Pseudomonadota</taxon>
        <taxon>Gammaproteobacteria</taxon>
        <taxon>Enterobacterales</taxon>
        <taxon>Yersiniaceae</taxon>
        <taxon>Serratia</taxon>
    </lineage>
</organism>
<protein>
    <submittedName>
        <fullName evidence="2">Inner membrane protein</fullName>
    </submittedName>
</protein>
<dbReference type="AlphaFoldDB" id="A0A4U9VR55"/>
<keyword evidence="1" id="KW-0812">Transmembrane</keyword>
<evidence type="ECO:0000256" key="1">
    <source>
        <dbReference type="SAM" id="Phobius"/>
    </source>
</evidence>
<gene>
    <name evidence="2" type="ORF">NCTC12965_05312</name>
</gene>
<evidence type="ECO:0000313" key="2">
    <source>
        <dbReference type="EMBL" id="VTR46001.1"/>
    </source>
</evidence>
<keyword evidence="1" id="KW-0472">Membrane</keyword>
<name>A0A4U9VR55_SERFO</name>
<dbReference type="Pfam" id="PF06123">
    <property type="entry name" value="CreD"/>
    <property type="match status" value="1"/>
</dbReference>
<sequence>MFKSVLFWKITTLLGLMILMMIPVGMLMDVVQERSGYRQSVVGK</sequence>
<dbReference type="EMBL" id="CABEEZ010000115">
    <property type="protein sequence ID" value="VTR46001.1"/>
    <property type="molecule type" value="Genomic_DNA"/>
</dbReference>